<keyword evidence="6" id="KW-0862">Zinc</keyword>
<dbReference type="Gene3D" id="4.10.720.10">
    <property type="entry name" value="Smad anchor for receptor activation, Smad-binding domain"/>
    <property type="match status" value="1"/>
</dbReference>
<dbReference type="PANTHER" id="PTHR46319">
    <property type="entry name" value="ZINC FINGER FYVE DOMAIN-CONTAINING PROTEIN"/>
    <property type="match status" value="1"/>
</dbReference>
<evidence type="ECO:0000313" key="13">
    <source>
        <dbReference type="Proteomes" id="UP000314985"/>
    </source>
</evidence>
<feature type="region of interest" description="Disordered" evidence="10">
    <location>
        <begin position="195"/>
        <end position="227"/>
    </location>
</feature>
<sequence>MENYFQAEAYNLDKVLDEFEQNEDETVSPILLDTKWNKILDPSPHRLSFNPALASVNEPTVSESQPQLKIFSLAHSAPLNTKGEDHCANGQDCSLNPEISTMWIDENAVAEDQLIKRNCTQDDQCSTVEVGEKKCGNLACLPDEKNVLVVAVMHNCDKRTLQSDLQDCNNYNSQSLMDAFNSSLDNENRQTDQFSFSINGSSEKGMNSEKQVDPLSRPNADGDSVKYMCTTSSDNLASVCSPAQLQDDENTDREPSMSLITSLTLDLVISSQGTDEGPALKQADSTPDEVLTGQTSSPRTDLGSPNSFSHLSEGILTEKEPAEERTTEESIQSGLPLLLKADVPNGSGRADNCEQFSDNLVPRDIGADENEGCKHEEILGTSELLNMTEHFSESQEMTNWKLTEPNKMNDSQVNMENEKFLQISHPEDSHDDSGGECDRLAEASLDLKGNCMNESEGCDFSTVMDTPAANSLSSCDSYGMQSPVVCFVPKTLPSKEDSVTEEKEIEESKSECYSNIYEQRGNETTEGSGLLLNSSGDLMKKNYLHNFCSQVPSVLGQSSPKIVANLQSISVPFGGARPKQPSNLKLQIPKPLSDHLQNDLPVNSGNNIKNKNDVLGKAKLGENSATNICNASLGNISIADTNGEHLESYESGISSRPCLALAPESPDNDLRAGQFGISARKPFTTLGEVAPVWVPDSQAPNCMKCEARFTFTKRRHHCRACGKVFCASCCSLKCKLLYMDRKEARVCVICHSVLMNAQAWENMMSASSQSPNPNNPAEYCSTIPPLQQAQASGALSSPPPTVMVPVGVLKHPGAEVAQPREQRRVWFADGILPNGEVADAAKLTMNGTSSAGTLAVSHDPVKPVTTSPLPAEADISLFSGSITQVGSPVGSAMNLIPEDGLPPILISTGVKGDYAVEEKPSQISVMQQLEDGGPDPLVFVLNANLLSMVKIVNYVNRKCWCFTTKGMHAVGQSEIVILLQCLPDEKCLPKDIFNHFVQLYRDALAGNVVGNLGHSFFSQSFLGSKEHGGFLYVTSTYQSLQDLVLPTPPYLFGILIQKWETPWAKVFPIRLMLRLGAEYRLYPCPLFSVRFRKPLFGETGHTIMNLLADFRNYQYTLPVVQGLVVDMEVRKTSIKIPSNRYNEMMKAMNKSNEHVLAGGACFNEKADSHLVCVQNDDGNYQTQAISIHNQPRKVTGASFFVFSGALKSSSGYLAKSSIVEDGVMVQITAENMDALRQALREMKDFTITCGKADAEDPQEHILIQWVDDDKDVNKGVVSPIDGKSMESITSVKIFHGSEYKANGKVIRWTEVFFLENDEQHSCLSDPADHSRLTEHVAKAFCLALCPHLKLLKEDGMTKLGLRVTLDSDQVGYQAGSNGQPLPSQYMNDLDSALVPVIHGGACQLSEGPIVMELIFYILENIA</sequence>
<keyword evidence="3 8" id="KW-0479">Metal-binding</keyword>
<keyword evidence="5 9" id="KW-0863">Zinc-finger</keyword>
<evidence type="ECO:0000256" key="9">
    <source>
        <dbReference type="PROSITE-ProRule" id="PRU00091"/>
    </source>
</evidence>
<dbReference type="GO" id="GO:0005545">
    <property type="term" value="F:1-phosphatidylinositol binding"/>
    <property type="evidence" value="ECO:0007669"/>
    <property type="project" value="UniProtKB-ARBA"/>
</dbReference>
<dbReference type="SUPFAM" id="SSF57903">
    <property type="entry name" value="FYVE/PHD zinc finger"/>
    <property type="match status" value="1"/>
</dbReference>
<dbReference type="Proteomes" id="UP000314985">
    <property type="component" value="Chromosome 6"/>
</dbReference>
<dbReference type="PIRSF" id="PIRSF037289">
    <property type="entry name" value="SARA/endofin"/>
    <property type="match status" value="1"/>
</dbReference>
<dbReference type="FunFam" id="3.30.40.10:FF:000084">
    <property type="entry name" value="Zinc finger, FYVE domain-containing 9b"/>
    <property type="match status" value="1"/>
</dbReference>
<dbReference type="InterPro" id="IPR035438">
    <property type="entry name" value="SARA/endofin"/>
</dbReference>
<feature type="region of interest" description="Disordered" evidence="10">
    <location>
        <begin position="274"/>
        <end position="314"/>
    </location>
</feature>
<dbReference type="Pfam" id="PF01363">
    <property type="entry name" value="FYVE"/>
    <property type="match status" value="1"/>
</dbReference>
<evidence type="ECO:0000256" key="2">
    <source>
        <dbReference type="ARBA" id="ARBA00022553"/>
    </source>
</evidence>
<proteinExistence type="predicted"/>
<dbReference type="PROSITE" id="PS50178">
    <property type="entry name" value="ZF_FYVE"/>
    <property type="match status" value="1"/>
</dbReference>
<dbReference type="InterPro" id="IPR000306">
    <property type="entry name" value="Znf_FYVE"/>
</dbReference>
<dbReference type="FunFam" id="3.30.1360.220:FF:000001">
    <property type="entry name" value="Zinc finger, FYVE domain-containing 9a"/>
    <property type="match status" value="1"/>
</dbReference>
<dbReference type="FunFam" id="3.30.500.40:FF:000001">
    <property type="entry name" value="Zinc finger, FYVE domain-containing 9a"/>
    <property type="match status" value="1"/>
</dbReference>
<dbReference type="GO" id="GO:0008270">
    <property type="term" value="F:zinc ion binding"/>
    <property type="evidence" value="ECO:0007669"/>
    <property type="project" value="UniProtKB-KW"/>
</dbReference>
<protein>
    <recommendedName>
        <fullName evidence="8">Zinc finger FYVE domain-containing protein</fullName>
    </recommendedName>
</protein>
<evidence type="ECO:0000256" key="3">
    <source>
        <dbReference type="ARBA" id="ARBA00022723"/>
    </source>
</evidence>
<evidence type="ECO:0000256" key="4">
    <source>
        <dbReference type="ARBA" id="ARBA00022753"/>
    </source>
</evidence>
<reference evidence="12 13" key="1">
    <citation type="submission" date="2017-08" db="EMBL/GenBank/DDBJ databases">
        <title>USMARCv1.0.</title>
        <authorList>
            <person name="Hannum G.I."/>
            <person name="Koren S."/>
            <person name="Schroeder S.G."/>
            <person name="Chin S.C."/>
            <person name="Nonneman D.J."/>
            <person name="Becker S.A."/>
            <person name="Rosen B.D."/>
            <person name="Bickhart D.M."/>
            <person name="Putnam N.H."/>
            <person name="Green R.E."/>
            <person name="Tuggle C.K."/>
            <person name="Liu H."/>
            <person name="Rohrer G.A."/>
            <person name="Warr A."/>
            <person name="Hall R."/>
            <person name="Kim K."/>
            <person name="Hume D.A."/>
            <person name="Talbot R."/>
            <person name="Chow W."/>
            <person name="Howe K."/>
            <person name="Schwartz A.S."/>
            <person name="Watson M."/>
            <person name="Archibald A.L."/>
            <person name="Phillippy A.M."/>
            <person name="Smith T.P.L."/>
        </authorList>
    </citation>
    <scope>NUCLEOTIDE SEQUENCE [LARGE SCALE GENOMIC DNA]</scope>
</reference>
<feature type="compositionally biased region" description="Polar residues" evidence="10">
    <location>
        <begin position="195"/>
        <end position="205"/>
    </location>
</feature>
<gene>
    <name evidence="12" type="primary">ZFYVE9</name>
</gene>
<dbReference type="InterPro" id="IPR037145">
    <property type="entry name" value="SARA_Smad-bd_sf"/>
</dbReference>
<comment type="subcellular location">
    <subcellularLocation>
        <location evidence="8">Cytoplasm</location>
    </subcellularLocation>
    <subcellularLocation>
        <location evidence="8">Early endosome membrane</location>
    </subcellularLocation>
</comment>
<dbReference type="Pfam" id="PF11979">
    <property type="entry name" value="SARA_C"/>
    <property type="match status" value="1"/>
</dbReference>
<feature type="compositionally biased region" description="Polar residues" evidence="10">
    <location>
        <begin position="292"/>
        <end position="310"/>
    </location>
</feature>
<dbReference type="GO" id="GO:0031901">
    <property type="term" value="C:early endosome membrane"/>
    <property type="evidence" value="ECO:0007669"/>
    <property type="project" value="UniProtKB-SubCell"/>
</dbReference>
<keyword evidence="2" id="KW-0597">Phosphoprotein</keyword>
<dbReference type="Pfam" id="PF11409">
    <property type="entry name" value="SARA"/>
    <property type="match status" value="1"/>
</dbReference>
<dbReference type="InterPro" id="IPR022557">
    <property type="entry name" value="SARA-like_C"/>
</dbReference>
<keyword evidence="7 8" id="KW-0472">Membrane</keyword>
<dbReference type="SMART" id="SM00064">
    <property type="entry name" value="FYVE"/>
    <property type="match status" value="1"/>
</dbReference>
<evidence type="ECO:0000313" key="12">
    <source>
        <dbReference type="Ensembl" id="ENSSSCP00070051549.1"/>
    </source>
</evidence>
<evidence type="ECO:0000256" key="10">
    <source>
        <dbReference type="SAM" id="MobiDB-lite"/>
    </source>
</evidence>
<evidence type="ECO:0000256" key="5">
    <source>
        <dbReference type="ARBA" id="ARBA00022771"/>
    </source>
</evidence>
<dbReference type="SMART" id="SM01421">
    <property type="entry name" value="DUF3480"/>
    <property type="match status" value="1"/>
</dbReference>
<evidence type="ECO:0000256" key="8">
    <source>
        <dbReference type="PIRNR" id="PIRNR037289"/>
    </source>
</evidence>
<evidence type="ECO:0000256" key="7">
    <source>
        <dbReference type="ARBA" id="ARBA00023136"/>
    </source>
</evidence>
<dbReference type="InterPro" id="IPR011011">
    <property type="entry name" value="Znf_FYVE_PHD"/>
</dbReference>
<dbReference type="InterPro" id="IPR013083">
    <property type="entry name" value="Znf_RING/FYVE/PHD"/>
</dbReference>
<evidence type="ECO:0000259" key="11">
    <source>
        <dbReference type="PROSITE" id="PS50178"/>
    </source>
</evidence>
<dbReference type="Gene3D" id="3.30.500.40">
    <property type="match status" value="1"/>
</dbReference>
<dbReference type="FunFam" id="4.10.720.10:FF:000001">
    <property type="entry name" value="Zinc finger, FYVE domain-containing 9a"/>
    <property type="match status" value="1"/>
</dbReference>
<feature type="domain" description="FYVE-type" evidence="11">
    <location>
        <begin position="696"/>
        <end position="755"/>
    </location>
</feature>
<dbReference type="CDD" id="cd15729">
    <property type="entry name" value="FYVE_endofin"/>
    <property type="match status" value="1"/>
</dbReference>
<evidence type="ECO:0000256" key="1">
    <source>
        <dbReference type="ARBA" id="ARBA00022490"/>
    </source>
</evidence>
<dbReference type="InterPro" id="IPR024608">
    <property type="entry name" value="SARA-like_SBD"/>
</dbReference>
<dbReference type="PANTHER" id="PTHR46319:SF2">
    <property type="entry name" value="ZINC FINGER FYVE DOMAIN-CONTAINING PROTEIN 9"/>
    <property type="match status" value="1"/>
</dbReference>
<dbReference type="Gene3D" id="3.30.40.10">
    <property type="entry name" value="Zinc/RING finger domain, C3HC4 (zinc finger)"/>
    <property type="match status" value="1"/>
</dbReference>
<name>A0A4X1WC83_PIG</name>
<dbReference type="SMART" id="SM01422">
    <property type="entry name" value="SARA"/>
    <property type="match status" value="1"/>
</dbReference>
<keyword evidence="4 8" id="KW-0967">Endosome</keyword>
<organism evidence="12 13">
    <name type="scientific">Sus scrofa</name>
    <name type="common">Pig</name>
    <dbReference type="NCBI Taxonomy" id="9823"/>
    <lineage>
        <taxon>Eukaryota</taxon>
        <taxon>Metazoa</taxon>
        <taxon>Chordata</taxon>
        <taxon>Craniata</taxon>
        <taxon>Vertebrata</taxon>
        <taxon>Euteleostomi</taxon>
        <taxon>Mammalia</taxon>
        <taxon>Eutheria</taxon>
        <taxon>Laurasiatheria</taxon>
        <taxon>Artiodactyla</taxon>
        <taxon>Suina</taxon>
        <taxon>Suidae</taxon>
        <taxon>Sus</taxon>
    </lineage>
</organism>
<reference evidence="12" key="2">
    <citation type="submission" date="2025-08" db="UniProtKB">
        <authorList>
            <consortium name="Ensembl"/>
        </authorList>
    </citation>
    <scope>IDENTIFICATION</scope>
</reference>
<accession>A0A4X1WC83</accession>
<keyword evidence="1 8" id="KW-0963">Cytoplasm</keyword>
<dbReference type="InterPro" id="IPR017455">
    <property type="entry name" value="Znf_FYVE-rel"/>
</dbReference>
<evidence type="ECO:0000256" key="6">
    <source>
        <dbReference type="ARBA" id="ARBA00022833"/>
    </source>
</evidence>
<dbReference type="GO" id="GO:0005829">
    <property type="term" value="C:cytosol"/>
    <property type="evidence" value="ECO:0007669"/>
    <property type="project" value="UniProtKB-UniRule"/>
</dbReference>
<dbReference type="Gene3D" id="3.30.1360.220">
    <property type="entry name" value="Domain of unknown function (DUF3480), N-terminal subdomain"/>
    <property type="match status" value="1"/>
</dbReference>
<dbReference type="Ensembl" id="ENSSSCT00070060497.1">
    <property type="protein sequence ID" value="ENSSSCP00070051549.1"/>
    <property type="gene ID" value="ENSSSCG00070030089.1"/>
</dbReference>